<dbReference type="PANTHER" id="PTHR14005:SF0">
    <property type="entry name" value="EUKARYOTIC TRANSLATION INITIATION FACTOR 3 SUBUNIT A"/>
    <property type="match status" value="1"/>
</dbReference>
<feature type="coiled-coil region" evidence="6">
    <location>
        <begin position="571"/>
        <end position="635"/>
    </location>
</feature>
<keyword evidence="4 6" id="KW-0694">RNA-binding</keyword>
<sequence>MSTFAKPENALKRAEELVNVGQKQAALQALHDLITSKRHRAWQKPLERIMFKYVELCVDMRKGRFAKDGLIQYRIVCQQVNVNSLEEVIKYFLKLSTERAEQAQAAAAEVVLDVDDLEAEKRPEDLMLSYVSAEKGKERNDRELVTPWFKFLWETYRTCLEILRNNSKLESLYAMTAHKAFQFCLQYKRTTEFRRLCEILRNHLTNLNKYRDQRDRPELSLPETLQLYTETRFEQLKVATELELWQEAFRSVEDIHGLMSLVKKVPKPQLMAAYYAKLTKIFQVAGSHLYHAYTWYKLYNLQRNYNKNLTAKDQQLMASAVVLATLAIEPFDRKFGAGHFENELEKEKSQRMGSLLTFSFDLKKEAVPALSRSALLSEIVSKGLLAYVPQEVKDLYSLLETEFHPLDLATRLEPLLAKLADIGDSLSPASPVPEVRPQEYVAALQKVTTAKLLAQLSSVYQTVRITHLCKLIPFGDFGYIEKVAVDAIKYGFLPAKIDHKMGTVRFGIQDLESDRIKNHLVILARRLNKAVSLIHPEAADDKGKGKARSVAELSERILKEHKLALVRKVIIERRKEDAERSALEQERLEEEKRLQKEALAHEAERKRQAQDAHRRQEERIKAEIAEKEEAEAQALLAAQAAKKGGKKNLEKVLKKEGGKLNKRQLMEEALTESIRERQELERKLSKLSKTMDYFERAKRERERPLLLEAFKQRQQDDEVYYNQQQEELARESQEQHAKDLKEKHRLTRMLGDKSTFEEQVVDRRRGEFERLKREREERLAEARELRKQERAQRRKMEYYRRQEEERVRKEREEEEARKREEDEKKRAEEEERLRKLDEIAARQREREAETQRRAQEERERLLKEEREKPAKFVPPSLRGKATAEPAARAAPSEDRWERPRPAAGDRDTAPAAPAAAAVSEDKWRPRGAREPVSSREPLPARSDDRPAPAPGKFVPAHLRRPGADSAAAAPPPARPADGERPSGGYVPPSRRAAGSSAYPSRDREEPRGGSRSRW</sequence>
<dbReference type="GO" id="GO:0003743">
    <property type="term" value="F:translation initiation factor activity"/>
    <property type="evidence" value="ECO:0007669"/>
    <property type="project" value="UniProtKB-UniRule"/>
</dbReference>
<proteinExistence type="inferred from homology"/>
<dbReference type="SMART" id="SM00088">
    <property type="entry name" value="PINT"/>
    <property type="match status" value="1"/>
</dbReference>
<feature type="compositionally biased region" description="Basic and acidic residues" evidence="7">
    <location>
        <begin position="919"/>
        <end position="933"/>
    </location>
</feature>
<evidence type="ECO:0000259" key="8">
    <source>
        <dbReference type="PROSITE" id="PS50250"/>
    </source>
</evidence>
<dbReference type="OMA" id="EHITNKR"/>
<comment type="subcellular location">
    <subcellularLocation>
        <location evidence="1 6">Cytoplasm</location>
    </subcellularLocation>
</comment>
<dbReference type="FunFam" id="4.10.860.10:FF:000001">
    <property type="entry name" value="Eukaryotic translation initiation factor 3 subunit A"/>
    <property type="match status" value="1"/>
</dbReference>
<dbReference type="InterPro" id="IPR054711">
    <property type="entry name" value="eIF3a_PCI_TPR-like"/>
</dbReference>
<feature type="compositionally biased region" description="Basic and acidic residues" evidence="7">
    <location>
        <begin position="891"/>
        <end position="908"/>
    </location>
</feature>
<dbReference type="GO" id="GO:0071540">
    <property type="term" value="C:eukaryotic translation initiation factor 3 complex, eIF3e"/>
    <property type="evidence" value="ECO:0000318"/>
    <property type="project" value="GO_Central"/>
</dbReference>
<keyword evidence="3 6" id="KW-0396">Initiation factor</keyword>
<protein>
    <recommendedName>
        <fullName evidence="6">Eukaryotic translation initiation factor 3 subunit A</fullName>
        <shortName evidence="6">eIF3a</shortName>
    </recommendedName>
    <alternativeName>
        <fullName evidence="6">Eukaryotic translation initiation factor 3 subunit 10</fullName>
    </alternativeName>
</protein>
<dbReference type="GO" id="GO:0043614">
    <property type="term" value="C:multi-eIF complex"/>
    <property type="evidence" value="ECO:0000318"/>
    <property type="project" value="GO_Central"/>
</dbReference>
<dbReference type="GO" id="GO:0003729">
    <property type="term" value="F:mRNA binding"/>
    <property type="evidence" value="ECO:0000318"/>
    <property type="project" value="GO_Central"/>
</dbReference>
<comment type="similarity">
    <text evidence="6">Belongs to the eIF-3 subunit A family.</text>
</comment>
<dbReference type="EMBL" id="DF237027">
    <property type="protein sequence ID" value="GAQ81367.1"/>
    <property type="molecule type" value="Genomic_DNA"/>
</dbReference>
<dbReference type="Pfam" id="PF01399">
    <property type="entry name" value="PCI"/>
    <property type="match status" value="1"/>
</dbReference>
<name>A0A1Y1HXU8_KLENI</name>
<feature type="domain" description="PCI" evidence="8">
    <location>
        <begin position="314"/>
        <end position="511"/>
    </location>
</feature>
<dbReference type="OrthoDB" id="18884at2759"/>
<dbReference type="HAMAP" id="MF_03000">
    <property type="entry name" value="eIF3a"/>
    <property type="match status" value="1"/>
</dbReference>
<dbReference type="PROSITE" id="PS50250">
    <property type="entry name" value="PCI"/>
    <property type="match status" value="1"/>
</dbReference>
<keyword evidence="6" id="KW-0175">Coiled coil</keyword>
<feature type="coiled-coil region" evidence="6">
    <location>
        <begin position="663"/>
        <end position="697"/>
    </location>
</feature>
<feature type="compositionally biased region" description="Basic and acidic residues" evidence="7">
    <location>
        <begin position="727"/>
        <end position="742"/>
    </location>
</feature>
<dbReference type="Proteomes" id="UP000054558">
    <property type="component" value="Unassembled WGS sequence"/>
</dbReference>
<dbReference type="GO" id="GO:0001732">
    <property type="term" value="P:formation of cytoplasmic translation initiation complex"/>
    <property type="evidence" value="ECO:0000318"/>
    <property type="project" value="GO_Central"/>
</dbReference>
<evidence type="ECO:0000256" key="2">
    <source>
        <dbReference type="ARBA" id="ARBA00022490"/>
    </source>
</evidence>
<evidence type="ECO:0000256" key="6">
    <source>
        <dbReference type="HAMAP-Rule" id="MF_03000"/>
    </source>
</evidence>
<dbReference type="PANTHER" id="PTHR14005">
    <property type="entry name" value="EUKARYOTIC TRANSLATION INITIATION FACTOR 3, THETA SUBUNIT"/>
    <property type="match status" value="1"/>
</dbReference>
<feature type="region of interest" description="Disordered" evidence="7">
    <location>
        <begin position="723"/>
        <end position="757"/>
    </location>
</feature>
<keyword evidence="5 6" id="KW-0648">Protein biosynthesis</keyword>
<dbReference type="Pfam" id="PF22591">
    <property type="entry name" value="eIF3a_PCI_TPR-like"/>
    <property type="match status" value="1"/>
</dbReference>
<evidence type="ECO:0000256" key="4">
    <source>
        <dbReference type="ARBA" id="ARBA00022884"/>
    </source>
</evidence>
<evidence type="ECO:0000256" key="5">
    <source>
        <dbReference type="ARBA" id="ARBA00022917"/>
    </source>
</evidence>
<evidence type="ECO:0000256" key="7">
    <source>
        <dbReference type="SAM" id="MobiDB-lite"/>
    </source>
</evidence>
<dbReference type="GO" id="GO:0016282">
    <property type="term" value="C:eukaryotic 43S preinitiation complex"/>
    <property type="evidence" value="ECO:0007669"/>
    <property type="project" value="UniProtKB-UniRule"/>
</dbReference>
<evidence type="ECO:0000313" key="9">
    <source>
        <dbReference type="EMBL" id="GAQ81367.1"/>
    </source>
</evidence>
<evidence type="ECO:0000256" key="3">
    <source>
        <dbReference type="ARBA" id="ARBA00022540"/>
    </source>
</evidence>
<dbReference type="GO" id="GO:0033290">
    <property type="term" value="C:eukaryotic 48S preinitiation complex"/>
    <property type="evidence" value="ECO:0007669"/>
    <property type="project" value="UniProtKB-UniRule"/>
</dbReference>
<reference evidence="9 10" key="1">
    <citation type="journal article" date="2014" name="Nat. Commun.">
        <title>Klebsormidium flaccidum genome reveals primary factors for plant terrestrial adaptation.</title>
        <authorList>
            <person name="Hori K."/>
            <person name="Maruyama F."/>
            <person name="Fujisawa T."/>
            <person name="Togashi T."/>
            <person name="Yamamoto N."/>
            <person name="Seo M."/>
            <person name="Sato S."/>
            <person name="Yamada T."/>
            <person name="Mori H."/>
            <person name="Tajima N."/>
            <person name="Moriyama T."/>
            <person name="Ikeuchi M."/>
            <person name="Watanabe M."/>
            <person name="Wada H."/>
            <person name="Kobayashi K."/>
            <person name="Saito M."/>
            <person name="Masuda T."/>
            <person name="Sasaki-Sekimoto Y."/>
            <person name="Mashiguchi K."/>
            <person name="Awai K."/>
            <person name="Shimojima M."/>
            <person name="Masuda S."/>
            <person name="Iwai M."/>
            <person name="Nobusawa T."/>
            <person name="Narise T."/>
            <person name="Kondo S."/>
            <person name="Saito H."/>
            <person name="Sato R."/>
            <person name="Murakawa M."/>
            <person name="Ihara Y."/>
            <person name="Oshima-Yamada Y."/>
            <person name="Ohtaka K."/>
            <person name="Satoh M."/>
            <person name="Sonobe K."/>
            <person name="Ishii M."/>
            <person name="Ohtani R."/>
            <person name="Kanamori-Sato M."/>
            <person name="Honoki R."/>
            <person name="Miyazaki D."/>
            <person name="Mochizuki H."/>
            <person name="Umetsu J."/>
            <person name="Higashi K."/>
            <person name="Shibata D."/>
            <person name="Kamiya Y."/>
            <person name="Sato N."/>
            <person name="Nakamura Y."/>
            <person name="Tabata S."/>
            <person name="Ida S."/>
            <person name="Kurokawa K."/>
            <person name="Ohta H."/>
        </authorList>
    </citation>
    <scope>NUCLEOTIDE SEQUENCE [LARGE SCALE GENOMIC DNA]</scope>
    <source>
        <strain evidence="9 10">NIES-2285</strain>
    </source>
</reference>
<dbReference type="Gene3D" id="4.10.860.10">
    <property type="entry name" value="UVR domain"/>
    <property type="match status" value="1"/>
</dbReference>
<feature type="region of interest" description="Disordered" evidence="7">
    <location>
        <begin position="774"/>
        <end position="1014"/>
    </location>
</feature>
<keyword evidence="10" id="KW-1185">Reference proteome</keyword>
<keyword evidence="2 6" id="KW-0963">Cytoplasm</keyword>
<dbReference type="InterPro" id="IPR027512">
    <property type="entry name" value="EIF3A"/>
</dbReference>
<dbReference type="STRING" id="105231.A0A1Y1HXU8"/>
<comment type="subunit">
    <text evidence="6">Component of the eukaryotic translation initiation factor 3 (eIF-3) complex.</text>
</comment>
<evidence type="ECO:0000256" key="1">
    <source>
        <dbReference type="ARBA" id="ARBA00004496"/>
    </source>
</evidence>
<gene>
    <name evidence="9" type="ORF">KFL_000780290</name>
</gene>
<comment type="function">
    <text evidence="6">RNA-binding component of the eukaryotic translation initiation factor 3 (eIF-3) complex, which is involved in protein synthesis of a specialized repertoire of mRNAs and, together with other initiation factors, stimulates binding of mRNA and methionyl-tRNAi to the 40S ribosome. The eIF-3 complex specifically targets and initiates translation of a subset of mRNAs involved in cell proliferation.</text>
</comment>
<dbReference type="GO" id="GO:0071541">
    <property type="term" value="C:eukaryotic translation initiation factor 3 complex, eIF3m"/>
    <property type="evidence" value="ECO:0000318"/>
    <property type="project" value="GO_Central"/>
</dbReference>
<dbReference type="Gene3D" id="1.25.40.860">
    <property type="match status" value="2"/>
</dbReference>
<dbReference type="InterPro" id="IPR000717">
    <property type="entry name" value="PCI_dom"/>
</dbReference>
<accession>A0A1Y1HXU8</accession>
<dbReference type="AlphaFoldDB" id="A0A1Y1HXU8"/>
<evidence type="ECO:0000313" key="10">
    <source>
        <dbReference type="Proteomes" id="UP000054558"/>
    </source>
</evidence>
<feature type="compositionally biased region" description="Basic and acidic residues" evidence="7">
    <location>
        <begin position="774"/>
        <end position="870"/>
    </location>
</feature>
<dbReference type="GO" id="GO:0002188">
    <property type="term" value="P:translation reinitiation"/>
    <property type="evidence" value="ECO:0000318"/>
    <property type="project" value="GO_Central"/>
</dbReference>
<organism evidence="9 10">
    <name type="scientific">Klebsormidium nitens</name>
    <name type="common">Green alga</name>
    <name type="synonym">Ulothrix nitens</name>
    <dbReference type="NCBI Taxonomy" id="105231"/>
    <lineage>
        <taxon>Eukaryota</taxon>
        <taxon>Viridiplantae</taxon>
        <taxon>Streptophyta</taxon>
        <taxon>Klebsormidiophyceae</taxon>
        <taxon>Klebsormidiales</taxon>
        <taxon>Klebsormidiaceae</taxon>
        <taxon>Klebsormidium</taxon>
    </lineage>
</organism>